<dbReference type="InterPro" id="IPR018289">
    <property type="entry name" value="MULE_transposase_dom"/>
</dbReference>
<dbReference type="Gene3D" id="3.30.730.10">
    <property type="entry name" value="AP2/ERF domain"/>
    <property type="match status" value="1"/>
</dbReference>
<dbReference type="InterPro" id="IPR001471">
    <property type="entry name" value="AP2/ERF_dom"/>
</dbReference>
<reference evidence="7" key="1">
    <citation type="submission" date="2023-08" db="EMBL/GenBank/DDBJ databases">
        <title>A de novo genome assembly of Solanum verrucosum Schlechtendal, a Mexican diploid species geographically isolated from the other diploid A-genome species in potato relatives.</title>
        <authorList>
            <person name="Hosaka K."/>
        </authorList>
    </citation>
    <scope>NUCLEOTIDE SEQUENCE</scope>
    <source>
        <tissue evidence="7">Young leaves</tissue>
    </source>
</reference>
<dbReference type="GO" id="GO:0003700">
    <property type="term" value="F:DNA-binding transcription factor activity"/>
    <property type="evidence" value="ECO:0007669"/>
    <property type="project" value="InterPro"/>
</dbReference>
<comment type="subcellular location">
    <subcellularLocation>
        <location evidence="1">Nucleus</location>
    </subcellularLocation>
</comment>
<name>A0AAF0UVX1_SOLVR</name>
<accession>A0AAF0UVX1</accession>
<dbReference type="Pfam" id="PF00847">
    <property type="entry name" value="AP2"/>
    <property type="match status" value="1"/>
</dbReference>
<evidence type="ECO:0000256" key="2">
    <source>
        <dbReference type="ARBA" id="ARBA00023015"/>
    </source>
</evidence>
<dbReference type="GO" id="GO:0003677">
    <property type="term" value="F:DNA binding"/>
    <property type="evidence" value="ECO:0007669"/>
    <property type="project" value="UniProtKB-KW"/>
</dbReference>
<gene>
    <name evidence="7" type="ORF">MTR67_046425</name>
</gene>
<dbReference type="SUPFAM" id="SSF54171">
    <property type="entry name" value="DNA-binding domain"/>
    <property type="match status" value="1"/>
</dbReference>
<organism evidence="7 8">
    <name type="scientific">Solanum verrucosum</name>
    <dbReference type="NCBI Taxonomy" id="315347"/>
    <lineage>
        <taxon>Eukaryota</taxon>
        <taxon>Viridiplantae</taxon>
        <taxon>Streptophyta</taxon>
        <taxon>Embryophyta</taxon>
        <taxon>Tracheophyta</taxon>
        <taxon>Spermatophyta</taxon>
        <taxon>Magnoliopsida</taxon>
        <taxon>eudicotyledons</taxon>
        <taxon>Gunneridae</taxon>
        <taxon>Pentapetalae</taxon>
        <taxon>asterids</taxon>
        <taxon>lamiids</taxon>
        <taxon>Solanales</taxon>
        <taxon>Solanaceae</taxon>
        <taxon>Solanoideae</taxon>
        <taxon>Solaneae</taxon>
        <taxon>Solanum</taxon>
    </lineage>
</organism>
<dbReference type="GO" id="GO:0005634">
    <property type="term" value="C:nucleus"/>
    <property type="evidence" value="ECO:0007669"/>
    <property type="project" value="UniProtKB-SubCell"/>
</dbReference>
<dbReference type="PANTHER" id="PTHR31973">
    <property type="entry name" value="POLYPROTEIN, PUTATIVE-RELATED"/>
    <property type="match status" value="1"/>
</dbReference>
<proteinExistence type="predicted"/>
<dbReference type="PANTHER" id="PTHR31973:SF197">
    <property type="entry name" value="SWIM-TYPE DOMAIN-CONTAINING PROTEIN"/>
    <property type="match status" value="1"/>
</dbReference>
<evidence type="ECO:0000256" key="1">
    <source>
        <dbReference type="ARBA" id="ARBA00004123"/>
    </source>
</evidence>
<dbReference type="PRINTS" id="PR00367">
    <property type="entry name" value="ETHRSPELEMNT"/>
</dbReference>
<dbReference type="InterPro" id="IPR016177">
    <property type="entry name" value="DNA-bd_dom_sf"/>
</dbReference>
<keyword evidence="2" id="KW-0805">Transcription regulation</keyword>
<dbReference type="AlphaFoldDB" id="A0AAF0UVX1"/>
<evidence type="ECO:0000259" key="6">
    <source>
        <dbReference type="PROSITE" id="PS51032"/>
    </source>
</evidence>
<dbReference type="Pfam" id="PF10551">
    <property type="entry name" value="MULE"/>
    <property type="match status" value="1"/>
</dbReference>
<sequence>MFLFNLVAEESSLQIVNSSSSYGIKEEKVASYEEDREKEKNYRGVRKRPWGEFAAEIRDSTRNGVHVWLGTFDNAEEAALAYDQVAFALRGSMAILNFRVEIVNESLSEMKYRFDENCSPVIELKKRYSMRRKGVSRRNRARKNVVVLEDLGAEYLEELLISSKRPWPTQRRAGSTAREGLPRTGAKLPGAAMTERVCNEQLFVAVAKDGNNQMFPIAWAVTGVEKKETWRWFMRILQDDLQLGNGDQITLISDMQKGLISAAEEVFPACEHIMCLGARHILSNWSKKWKVYFKEFSKCDSVDNNMVESLNAWILAARHKTIVSMLEEIRIKVMNRIAKMKVFATTWVDGISPIALKVFNVNVERSMNCRLQWNGDFRFEVKEGQIDHIVYLGRAYYSCKT</sequence>
<keyword evidence="5" id="KW-0539">Nucleus</keyword>
<evidence type="ECO:0000256" key="4">
    <source>
        <dbReference type="ARBA" id="ARBA00023163"/>
    </source>
</evidence>
<dbReference type="SMART" id="SM00380">
    <property type="entry name" value="AP2"/>
    <property type="match status" value="1"/>
</dbReference>
<dbReference type="PROSITE" id="PS51032">
    <property type="entry name" value="AP2_ERF"/>
    <property type="match status" value="1"/>
</dbReference>
<protein>
    <recommendedName>
        <fullName evidence="6">AP2/ERF domain-containing protein</fullName>
    </recommendedName>
</protein>
<evidence type="ECO:0000313" key="8">
    <source>
        <dbReference type="Proteomes" id="UP001234989"/>
    </source>
</evidence>
<dbReference type="CDD" id="cd00018">
    <property type="entry name" value="AP2"/>
    <property type="match status" value="1"/>
</dbReference>
<keyword evidence="8" id="KW-1185">Reference proteome</keyword>
<evidence type="ECO:0000313" key="7">
    <source>
        <dbReference type="EMBL" id="WMV53040.1"/>
    </source>
</evidence>
<feature type="domain" description="AP2/ERF" evidence="6">
    <location>
        <begin position="41"/>
        <end position="99"/>
    </location>
</feature>
<evidence type="ECO:0000256" key="3">
    <source>
        <dbReference type="ARBA" id="ARBA00023125"/>
    </source>
</evidence>
<evidence type="ECO:0000256" key="5">
    <source>
        <dbReference type="ARBA" id="ARBA00023242"/>
    </source>
</evidence>
<dbReference type="Proteomes" id="UP001234989">
    <property type="component" value="Chromosome 11"/>
</dbReference>
<keyword evidence="3" id="KW-0238">DNA-binding</keyword>
<dbReference type="InterPro" id="IPR036955">
    <property type="entry name" value="AP2/ERF_dom_sf"/>
</dbReference>
<dbReference type="EMBL" id="CP133622">
    <property type="protein sequence ID" value="WMV53040.1"/>
    <property type="molecule type" value="Genomic_DNA"/>
</dbReference>
<keyword evidence="4" id="KW-0804">Transcription</keyword>